<dbReference type="SUPFAM" id="SSF50630">
    <property type="entry name" value="Acid proteases"/>
    <property type="match status" value="1"/>
</dbReference>
<dbReference type="InterPro" id="IPR001969">
    <property type="entry name" value="Aspartic_peptidase_AS"/>
</dbReference>
<gene>
    <name evidence="3" type="ORF">MERR_LOCUS18069</name>
</gene>
<proteinExistence type="predicted"/>
<sequence>MKDEDPLKHLDKFDMICSLQQLNGVSEDGFKLRLFPFSLGDKALIGKHLCLLDQSPLGRSGYQMQCPHHGFSKENLLSTLYRGALPKYRMHLDSASNGYFMGKDVDAGLILVENIATSDGSYGEDCDRAEKAVAQEEKHKKELKTLNDKLDKLLSGGEHVAYYKQGFAPQDLGSTQAQGSHSSGQEAEMKTMLQQIIQGQANGALELNKRMVEIHNKVDCSHNDLNNKFESLTAKVHNLEAKVGGSSSSSTKEYCHAVFSTKDGVAETEENERAIEELYRLLHGTSVESPVNEETSQAEKRNAKEEASKIVAREETIKVEPPLYKPELPFPERVLTKAQKKVISTFRNDMSNIGVHLPNIDNMQEAHLQMELIKDVLVNKERVAALLELSTPPDPPHIIPTSIPKLEKQGKFTLPCTLGDLKLDDALVDSGASVNLISLAMVKQLGIKSMTPPISSIMFGDASSKSPLGLIKDYTLKIGDCKVPIDLTVLGMYGDKEVPLILGTPFLTTVGASIAFHKKLVTLHNINSNISYPMKVSSTNYCGTITIANSNFKKDKVECDKVVHMLDECEEDILDGECLVDMFSEHMGRAPKEEVCRGRETTLERKKKMKKPQLYSLDPSPGDPVKPNGLLAHAMAITVKGVQPFTIH</sequence>
<evidence type="ECO:0000256" key="1">
    <source>
        <dbReference type="SAM" id="Coils"/>
    </source>
</evidence>
<protein>
    <recommendedName>
        <fullName evidence="5">Aspartic peptidase DDI1-type domain-containing protein</fullName>
    </recommendedName>
</protein>
<dbReference type="Pfam" id="PF13650">
    <property type="entry name" value="Asp_protease_2"/>
    <property type="match status" value="1"/>
</dbReference>
<dbReference type="AlphaFoldDB" id="A0A6D2J0X9"/>
<feature type="region of interest" description="Disordered" evidence="2">
    <location>
        <begin position="286"/>
        <end position="307"/>
    </location>
</feature>
<dbReference type="Proteomes" id="UP000467841">
    <property type="component" value="Unassembled WGS sequence"/>
</dbReference>
<dbReference type="InterPro" id="IPR021109">
    <property type="entry name" value="Peptidase_aspartic_dom_sf"/>
</dbReference>
<dbReference type="OrthoDB" id="778454at2759"/>
<evidence type="ECO:0008006" key="5">
    <source>
        <dbReference type="Google" id="ProtNLM"/>
    </source>
</evidence>
<reference evidence="3" key="1">
    <citation type="submission" date="2020-01" db="EMBL/GenBank/DDBJ databases">
        <authorList>
            <person name="Mishra B."/>
        </authorList>
    </citation>
    <scope>NUCLEOTIDE SEQUENCE [LARGE SCALE GENOMIC DNA]</scope>
</reference>
<dbReference type="CDD" id="cd00303">
    <property type="entry name" value="retropepsin_like"/>
    <property type="match status" value="1"/>
</dbReference>
<name>A0A6D2J0X9_9BRAS</name>
<dbReference type="Gene3D" id="2.40.70.10">
    <property type="entry name" value="Acid Proteases"/>
    <property type="match status" value="1"/>
</dbReference>
<dbReference type="PROSITE" id="PS00141">
    <property type="entry name" value="ASP_PROTEASE"/>
    <property type="match status" value="1"/>
</dbReference>
<dbReference type="PANTHER" id="PTHR33067">
    <property type="entry name" value="RNA-DIRECTED DNA POLYMERASE-RELATED"/>
    <property type="match status" value="1"/>
</dbReference>
<accession>A0A6D2J0X9</accession>
<dbReference type="EMBL" id="CACVBM020001098">
    <property type="protein sequence ID" value="CAA7030834.1"/>
    <property type="molecule type" value="Genomic_DNA"/>
</dbReference>
<dbReference type="GO" id="GO:0004190">
    <property type="term" value="F:aspartic-type endopeptidase activity"/>
    <property type="evidence" value="ECO:0007669"/>
    <property type="project" value="InterPro"/>
</dbReference>
<feature type="compositionally biased region" description="Polar residues" evidence="2">
    <location>
        <begin position="286"/>
        <end position="295"/>
    </location>
</feature>
<feature type="coiled-coil region" evidence="1">
    <location>
        <begin position="126"/>
        <end position="156"/>
    </location>
</feature>
<evidence type="ECO:0000313" key="4">
    <source>
        <dbReference type="Proteomes" id="UP000467841"/>
    </source>
</evidence>
<evidence type="ECO:0000256" key="2">
    <source>
        <dbReference type="SAM" id="MobiDB-lite"/>
    </source>
</evidence>
<comment type="caution">
    <text evidence="3">The sequence shown here is derived from an EMBL/GenBank/DDBJ whole genome shotgun (WGS) entry which is preliminary data.</text>
</comment>
<dbReference type="GO" id="GO:0006508">
    <property type="term" value="P:proteolysis"/>
    <property type="evidence" value="ECO:0007669"/>
    <property type="project" value="InterPro"/>
</dbReference>
<keyword evidence="4" id="KW-1185">Reference proteome</keyword>
<dbReference type="PANTHER" id="PTHR33067:SF9">
    <property type="entry name" value="RNA-DIRECTED DNA POLYMERASE"/>
    <property type="match status" value="1"/>
</dbReference>
<feature type="compositionally biased region" description="Basic and acidic residues" evidence="2">
    <location>
        <begin position="297"/>
        <end position="307"/>
    </location>
</feature>
<keyword evidence="1" id="KW-0175">Coiled coil</keyword>
<evidence type="ECO:0000313" key="3">
    <source>
        <dbReference type="EMBL" id="CAA7030834.1"/>
    </source>
</evidence>
<organism evidence="3 4">
    <name type="scientific">Microthlaspi erraticum</name>
    <dbReference type="NCBI Taxonomy" id="1685480"/>
    <lineage>
        <taxon>Eukaryota</taxon>
        <taxon>Viridiplantae</taxon>
        <taxon>Streptophyta</taxon>
        <taxon>Embryophyta</taxon>
        <taxon>Tracheophyta</taxon>
        <taxon>Spermatophyta</taxon>
        <taxon>Magnoliopsida</taxon>
        <taxon>eudicotyledons</taxon>
        <taxon>Gunneridae</taxon>
        <taxon>Pentapetalae</taxon>
        <taxon>rosids</taxon>
        <taxon>malvids</taxon>
        <taxon>Brassicales</taxon>
        <taxon>Brassicaceae</taxon>
        <taxon>Coluteocarpeae</taxon>
        <taxon>Microthlaspi</taxon>
    </lineage>
</organism>